<protein>
    <recommendedName>
        <fullName evidence="2">histidine kinase</fullName>
        <ecNumber evidence="2">2.7.13.3</ecNumber>
    </recommendedName>
</protein>
<accession>A0A5S5C9A8</accession>
<dbReference type="InterPro" id="IPR003594">
    <property type="entry name" value="HATPase_dom"/>
</dbReference>
<comment type="catalytic activity">
    <reaction evidence="1">
        <text>ATP + protein L-histidine = ADP + protein N-phospho-L-histidine.</text>
        <dbReference type="EC" id="2.7.13.3"/>
    </reaction>
</comment>
<dbReference type="Gene3D" id="3.30.565.10">
    <property type="entry name" value="Histidine kinase-like ATPase, C-terminal domain"/>
    <property type="match status" value="1"/>
</dbReference>
<dbReference type="EC" id="2.7.13.3" evidence="2"/>
<keyword evidence="5" id="KW-0808">Transferase</keyword>
<dbReference type="CDD" id="cd00082">
    <property type="entry name" value="HisKA"/>
    <property type="match status" value="1"/>
</dbReference>
<dbReference type="InterPro" id="IPR004358">
    <property type="entry name" value="Sig_transdc_His_kin-like_C"/>
</dbReference>
<evidence type="ECO:0000313" key="5">
    <source>
        <dbReference type="EMBL" id="TYP74966.1"/>
    </source>
</evidence>
<gene>
    <name evidence="5" type="ORF">BD809_10328</name>
</gene>
<keyword evidence="6" id="KW-1185">Reference proteome</keyword>
<dbReference type="Pfam" id="PF02518">
    <property type="entry name" value="HATPase_c"/>
    <property type="match status" value="1"/>
</dbReference>
<dbReference type="Gene3D" id="1.10.287.130">
    <property type="match status" value="1"/>
</dbReference>
<dbReference type="InterPro" id="IPR005467">
    <property type="entry name" value="His_kinase_dom"/>
</dbReference>
<proteinExistence type="predicted"/>
<dbReference type="OrthoDB" id="9811889at2"/>
<feature type="domain" description="Histidine kinase" evidence="4">
    <location>
        <begin position="188"/>
        <end position="400"/>
    </location>
</feature>
<evidence type="ECO:0000256" key="1">
    <source>
        <dbReference type="ARBA" id="ARBA00000085"/>
    </source>
</evidence>
<evidence type="ECO:0000259" key="4">
    <source>
        <dbReference type="PROSITE" id="PS50109"/>
    </source>
</evidence>
<dbReference type="SUPFAM" id="SSF55874">
    <property type="entry name" value="ATPase domain of HSP90 chaperone/DNA topoisomerase II/histidine kinase"/>
    <property type="match status" value="1"/>
</dbReference>
<dbReference type="Pfam" id="PF01590">
    <property type="entry name" value="GAF"/>
    <property type="match status" value="1"/>
</dbReference>
<dbReference type="InterPro" id="IPR036890">
    <property type="entry name" value="HATPase_C_sf"/>
</dbReference>
<organism evidence="5 6">
    <name type="scientific">Aquimarina intermedia</name>
    <dbReference type="NCBI Taxonomy" id="350814"/>
    <lineage>
        <taxon>Bacteria</taxon>
        <taxon>Pseudomonadati</taxon>
        <taxon>Bacteroidota</taxon>
        <taxon>Flavobacteriia</taxon>
        <taxon>Flavobacteriales</taxon>
        <taxon>Flavobacteriaceae</taxon>
        <taxon>Aquimarina</taxon>
    </lineage>
</organism>
<comment type="caution">
    <text evidence="5">The sequence shown here is derived from an EMBL/GenBank/DDBJ whole genome shotgun (WGS) entry which is preliminary data.</text>
</comment>
<dbReference type="InterPro" id="IPR029016">
    <property type="entry name" value="GAF-like_dom_sf"/>
</dbReference>
<dbReference type="SMART" id="SM00387">
    <property type="entry name" value="HATPase_c"/>
    <property type="match status" value="1"/>
</dbReference>
<sequence length="400" mass="44816">MLNPAKAVNEEARLHALHSYNILHTEKEAEYNEITDLAAEITGKPVAIISLVDQEEVWLKATSGMDICSSERKYSFCSHTILEENELLIVEDSNKDSRFSGNPYTEGETPIIFYAGVSLKDESGHALGTLCVIDHKPNTITKKQINSLQVLARQIMKLLTLRKSNEQLKKLQSELTQKNELLRGFAGIVSHDMKMPLANMILTTDVLRAKYGNHLDKKGISYLDNLKHSSFKLSDYVGNLLAYYESDGLSKGKPEEFELNHLLEEIVELLGIDHKVTINFPEENINLHCNRAALEQILLNLIGNSLKYNDKDEVVVTIGCKETKEAYYFEVSDNGIGIPEDKQHLIFDLFTTVAESDRKGNKGNGIGLSTVKKLIDSLGGEIKVASIENEETVFNFTVKK</sequence>
<dbReference type="SUPFAM" id="SSF47384">
    <property type="entry name" value="Homodimeric domain of signal transducing histidine kinase"/>
    <property type="match status" value="1"/>
</dbReference>
<dbReference type="PROSITE" id="PS50109">
    <property type="entry name" value="HIS_KIN"/>
    <property type="match status" value="1"/>
</dbReference>
<keyword evidence="5" id="KW-0418">Kinase</keyword>
<dbReference type="InterPro" id="IPR003661">
    <property type="entry name" value="HisK_dim/P_dom"/>
</dbReference>
<evidence type="ECO:0000313" key="6">
    <source>
        <dbReference type="Proteomes" id="UP000324376"/>
    </source>
</evidence>
<reference evidence="5 6" key="1">
    <citation type="submission" date="2019-07" db="EMBL/GenBank/DDBJ databases">
        <title>Genomic Encyclopedia of Archaeal and Bacterial Type Strains, Phase II (KMG-II): from individual species to whole genera.</title>
        <authorList>
            <person name="Goeker M."/>
        </authorList>
    </citation>
    <scope>NUCLEOTIDE SEQUENCE [LARGE SCALE GENOMIC DNA]</scope>
    <source>
        <strain evidence="5 6">DSM 17527</strain>
    </source>
</reference>
<dbReference type="EMBL" id="VNHU01000003">
    <property type="protein sequence ID" value="TYP74966.1"/>
    <property type="molecule type" value="Genomic_DNA"/>
</dbReference>
<evidence type="ECO:0000256" key="3">
    <source>
        <dbReference type="ARBA" id="ARBA00022553"/>
    </source>
</evidence>
<dbReference type="Gene3D" id="3.30.450.40">
    <property type="match status" value="1"/>
</dbReference>
<dbReference type="InterPro" id="IPR003018">
    <property type="entry name" value="GAF"/>
</dbReference>
<keyword evidence="3" id="KW-0597">Phosphoprotein</keyword>
<dbReference type="GO" id="GO:0000155">
    <property type="term" value="F:phosphorelay sensor kinase activity"/>
    <property type="evidence" value="ECO:0007669"/>
    <property type="project" value="InterPro"/>
</dbReference>
<dbReference type="InterPro" id="IPR036097">
    <property type="entry name" value="HisK_dim/P_sf"/>
</dbReference>
<dbReference type="Proteomes" id="UP000324376">
    <property type="component" value="Unassembled WGS sequence"/>
</dbReference>
<dbReference type="PANTHER" id="PTHR43102:SF2">
    <property type="entry name" value="GAF DOMAIN-CONTAINING PROTEIN"/>
    <property type="match status" value="1"/>
</dbReference>
<dbReference type="PRINTS" id="PR00344">
    <property type="entry name" value="BCTRLSENSOR"/>
</dbReference>
<dbReference type="AlphaFoldDB" id="A0A5S5C9A8"/>
<name>A0A5S5C9A8_9FLAO</name>
<dbReference type="SUPFAM" id="SSF55781">
    <property type="entry name" value="GAF domain-like"/>
    <property type="match status" value="1"/>
</dbReference>
<dbReference type="SMART" id="SM00065">
    <property type="entry name" value="GAF"/>
    <property type="match status" value="1"/>
</dbReference>
<dbReference type="RefSeq" id="WP_148781972.1">
    <property type="nucleotide sequence ID" value="NZ_VNHU01000003.1"/>
</dbReference>
<evidence type="ECO:0000256" key="2">
    <source>
        <dbReference type="ARBA" id="ARBA00012438"/>
    </source>
</evidence>
<dbReference type="PANTHER" id="PTHR43102">
    <property type="entry name" value="SLR1143 PROTEIN"/>
    <property type="match status" value="1"/>
</dbReference>